<dbReference type="InterPro" id="IPR016169">
    <property type="entry name" value="FAD-bd_PCMH_sub2"/>
</dbReference>
<dbReference type="SMART" id="SM00116">
    <property type="entry name" value="CBS"/>
    <property type="match status" value="1"/>
</dbReference>
<keyword evidence="8 10" id="KW-0472">Membrane</keyword>
<sequence>MLEIVVVLLLTVLNGLFALSELAIVSARPARLRAMAERGARGAQTALALSGAPGRFLPTVQVGITLIGILAGAVSGAALGERLSALLAEAGLPPRLAGSLGYGAVVTLITVLSVIIGELVPKQLALRDPERLACLTAPPLAALSRLAAPLVWLLDAGTRAAMRLLGARGDAGPDISDAEIRDIVREARRAGVIAAEEQQMIGGVLRLGDRTARGVMTPRLDVESIDVATPAREAIARIAASVHSRFPVTDGQPDNVIGVLAARDLLRAAQRGEEPDLRDLLRPAPVVPDTVSALDVIRTLQHAATPMALVHDEYGHFEGVVTPADVLEAIAGAFDAGEEDEAEEAVRRADGSWLLSGAMHVDEMAELLRIDLPEERDYDTVAGLVIDVMRRLPQPGDSVELAGWRFEVMDMDGLRVDKVLASRA</sequence>
<keyword evidence="3" id="KW-1003">Cell membrane</keyword>
<dbReference type="SUPFAM" id="SSF56176">
    <property type="entry name" value="FAD-binding/transporter-associated domain-like"/>
    <property type="match status" value="1"/>
</dbReference>
<evidence type="ECO:0000259" key="13">
    <source>
        <dbReference type="PROSITE" id="PS51846"/>
    </source>
</evidence>
<feature type="transmembrane region" description="Helical" evidence="11">
    <location>
        <begin position="6"/>
        <end position="25"/>
    </location>
</feature>
<dbReference type="Pfam" id="PF01595">
    <property type="entry name" value="CNNM"/>
    <property type="match status" value="1"/>
</dbReference>
<dbReference type="SUPFAM" id="SSF54631">
    <property type="entry name" value="CBS-domain pair"/>
    <property type="match status" value="1"/>
</dbReference>
<dbReference type="InterPro" id="IPR046342">
    <property type="entry name" value="CBS_dom_sf"/>
</dbReference>
<keyword evidence="7 9" id="KW-0129">CBS domain</keyword>
<keyword evidence="4 10" id="KW-0812">Transmembrane</keyword>
<dbReference type="PROSITE" id="PS51371">
    <property type="entry name" value="CBS"/>
    <property type="match status" value="2"/>
</dbReference>
<dbReference type="SMART" id="SM01091">
    <property type="entry name" value="CorC_HlyC"/>
    <property type="match status" value="1"/>
</dbReference>
<dbReference type="PANTHER" id="PTHR43099:SF5">
    <property type="entry name" value="HLYC_CORC FAMILY TRANSPORTER"/>
    <property type="match status" value="1"/>
</dbReference>
<comment type="caution">
    <text evidence="14">The sequence shown here is derived from an EMBL/GenBank/DDBJ whole genome shotgun (WGS) entry which is preliminary data.</text>
</comment>
<feature type="domain" description="CBS" evidence="12">
    <location>
        <begin position="280"/>
        <end position="341"/>
    </location>
</feature>
<evidence type="ECO:0000256" key="3">
    <source>
        <dbReference type="ARBA" id="ARBA00022475"/>
    </source>
</evidence>
<feature type="transmembrane region" description="Helical" evidence="11">
    <location>
        <begin position="100"/>
        <end position="120"/>
    </location>
</feature>
<accession>A0ABV7LES0</accession>
<proteinExistence type="inferred from homology"/>
<dbReference type="Proteomes" id="UP001595536">
    <property type="component" value="Unassembled WGS sequence"/>
</dbReference>
<evidence type="ECO:0000256" key="2">
    <source>
        <dbReference type="ARBA" id="ARBA00006446"/>
    </source>
</evidence>
<dbReference type="InterPro" id="IPR036318">
    <property type="entry name" value="FAD-bd_PCMH-like_sf"/>
</dbReference>
<dbReference type="Pfam" id="PF00571">
    <property type="entry name" value="CBS"/>
    <property type="match status" value="2"/>
</dbReference>
<gene>
    <name evidence="14" type="ORF">ACFOEX_07115</name>
</gene>
<evidence type="ECO:0000256" key="4">
    <source>
        <dbReference type="ARBA" id="ARBA00022692"/>
    </source>
</evidence>
<dbReference type="Gene3D" id="3.10.580.10">
    <property type="entry name" value="CBS-domain"/>
    <property type="match status" value="1"/>
</dbReference>
<dbReference type="Pfam" id="PF03471">
    <property type="entry name" value="CorC_HlyC"/>
    <property type="match status" value="1"/>
</dbReference>
<dbReference type="Gene3D" id="3.30.465.10">
    <property type="match status" value="1"/>
</dbReference>
<dbReference type="InterPro" id="IPR044751">
    <property type="entry name" value="Ion_transp-like_CBS"/>
</dbReference>
<evidence type="ECO:0000256" key="8">
    <source>
        <dbReference type="ARBA" id="ARBA00023136"/>
    </source>
</evidence>
<evidence type="ECO:0000256" key="9">
    <source>
        <dbReference type="PROSITE-ProRule" id="PRU00703"/>
    </source>
</evidence>
<keyword evidence="5" id="KW-0677">Repeat</keyword>
<dbReference type="InterPro" id="IPR000644">
    <property type="entry name" value="CBS_dom"/>
</dbReference>
<dbReference type="PROSITE" id="PS51846">
    <property type="entry name" value="CNNM"/>
    <property type="match status" value="1"/>
</dbReference>
<dbReference type="EMBL" id="JBHRUV010000030">
    <property type="protein sequence ID" value="MFC3266119.1"/>
    <property type="molecule type" value="Genomic_DNA"/>
</dbReference>
<protein>
    <submittedName>
        <fullName evidence="14">Hemolysin family protein</fullName>
    </submittedName>
</protein>
<name>A0ABV7LES0_9HYPH</name>
<reference evidence="15" key="1">
    <citation type="journal article" date="2019" name="Int. J. Syst. Evol. Microbiol.">
        <title>The Global Catalogue of Microorganisms (GCM) 10K type strain sequencing project: providing services to taxonomists for standard genome sequencing and annotation.</title>
        <authorList>
            <consortium name="The Broad Institute Genomics Platform"/>
            <consortium name="The Broad Institute Genome Sequencing Center for Infectious Disease"/>
            <person name="Wu L."/>
            <person name="Ma J."/>
        </authorList>
    </citation>
    <scope>NUCLEOTIDE SEQUENCE [LARGE SCALE GENOMIC DNA]</scope>
    <source>
        <strain evidence="15">CCM 7941</strain>
    </source>
</reference>
<dbReference type="PANTHER" id="PTHR43099">
    <property type="entry name" value="UPF0053 PROTEIN YRKA"/>
    <property type="match status" value="1"/>
</dbReference>
<dbReference type="InterPro" id="IPR002550">
    <property type="entry name" value="CNNM"/>
</dbReference>
<comment type="similarity">
    <text evidence="2">Belongs to the UPF0053 family. Hemolysin C subfamily.</text>
</comment>
<dbReference type="InterPro" id="IPR005170">
    <property type="entry name" value="Transptr-assoc_dom"/>
</dbReference>
<feature type="domain" description="CNNM transmembrane" evidence="13">
    <location>
        <begin position="1"/>
        <end position="197"/>
    </location>
</feature>
<comment type="subcellular location">
    <subcellularLocation>
        <location evidence="1">Cell membrane</location>
        <topology evidence="1">Multi-pass membrane protein</topology>
    </subcellularLocation>
</comment>
<evidence type="ECO:0000256" key="1">
    <source>
        <dbReference type="ARBA" id="ARBA00004651"/>
    </source>
</evidence>
<feature type="transmembrane region" description="Helical" evidence="11">
    <location>
        <begin position="132"/>
        <end position="154"/>
    </location>
</feature>
<evidence type="ECO:0000256" key="5">
    <source>
        <dbReference type="ARBA" id="ARBA00022737"/>
    </source>
</evidence>
<evidence type="ECO:0000313" key="14">
    <source>
        <dbReference type="EMBL" id="MFC3266119.1"/>
    </source>
</evidence>
<keyword evidence="6 10" id="KW-1133">Transmembrane helix</keyword>
<evidence type="ECO:0000313" key="15">
    <source>
        <dbReference type="Proteomes" id="UP001595536"/>
    </source>
</evidence>
<evidence type="ECO:0000256" key="11">
    <source>
        <dbReference type="SAM" id="Phobius"/>
    </source>
</evidence>
<dbReference type="InterPro" id="IPR051676">
    <property type="entry name" value="UPF0053_domain"/>
</dbReference>
<evidence type="ECO:0000256" key="6">
    <source>
        <dbReference type="ARBA" id="ARBA00022989"/>
    </source>
</evidence>
<dbReference type="RefSeq" id="WP_376831103.1">
    <property type="nucleotide sequence ID" value="NZ_JBHLWR010000006.1"/>
</dbReference>
<organism evidence="14 15">
    <name type="scientific">Camelimonas abortus</name>
    <dbReference type="NCBI Taxonomy" id="1017184"/>
    <lineage>
        <taxon>Bacteria</taxon>
        <taxon>Pseudomonadati</taxon>
        <taxon>Pseudomonadota</taxon>
        <taxon>Alphaproteobacteria</taxon>
        <taxon>Hyphomicrobiales</taxon>
        <taxon>Chelatococcaceae</taxon>
        <taxon>Camelimonas</taxon>
    </lineage>
</organism>
<evidence type="ECO:0000256" key="10">
    <source>
        <dbReference type="PROSITE-ProRule" id="PRU01193"/>
    </source>
</evidence>
<feature type="domain" description="CBS" evidence="12">
    <location>
        <begin position="216"/>
        <end position="277"/>
    </location>
</feature>
<evidence type="ECO:0000256" key="7">
    <source>
        <dbReference type="ARBA" id="ARBA00023122"/>
    </source>
</evidence>
<dbReference type="CDD" id="cd04590">
    <property type="entry name" value="CBS_pair_CorC_HlyC_assoc"/>
    <property type="match status" value="1"/>
</dbReference>
<keyword evidence="15" id="KW-1185">Reference proteome</keyword>
<evidence type="ECO:0000259" key="12">
    <source>
        <dbReference type="PROSITE" id="PS51371"/>
    </source>
</evidence>
<feature type="transmembrane region" description="Helical" evidence="11">
    <location>
        <begin position="56"/>
        <end position="80"/>
    </location>
</feature>